<dbReference type="InterPro" id="IPR006600">
    <property type="entry name" value="HTH_CenpB_DNA-bd_dom"/>
</dbReference>
<keyword evidence="5" id="KW-1185">Reference proteome</keyword>
<keyword evidence="1" id="KW-0238">DNA-binding</keyword>
<evidence type="ECO:0000259" key="3">
    <source>
        <dbReference type="PROSITE" id="PS51253"/>
    </source>
</evidence>
<feature type="compositionally biased region" description="Acidic residues" evidence="2">
    <location>
        <begin position="587"/>
        <end position="598"/>
    </location>
</feature>
<feature type="compositionally biased region" description="Acidic residues" evidence="2">
    <location>
        <begin position="690"/>
        <end position="704"/>
    </location>
</feature>
<feature type="compositionally biased region" description="Acidic residues" evidence="2">
    <location>
        <begin position="607"/>
        <end position="618"/>
    </location>
</feature>
<feature type="region of interest" description="Disordered" evidence="2">
    <location>
        <begin position="569"/>
        <end position="618"/>
    </location>
</feature>
<feature type="region of interest" description="Disordered" evidence="2">
    <location>
        <begin position="822"/>
        <end position="856"/>
    </location>
</feature>
<dbReference type="InterPro" id="IPR004875">
    <property type="entry name" value="DDE_SF_endonuclease_dom"/>
</dbReference>
<dbReference type="GO" id="GO:0003677">
    <property type="term" value="F:DNA binding"/>
    <property type="evidence" value="ECO:0007669"/>
    <property type="project" value="UniProtKB-KW"/>
</dbReference>
<evidence type="ECO:0000256" key="2">
    <source>
        <dbReference type="SAM" id="MobiDB-lite"/>
    </source>
</evidence>
<feature type="region of interest" description="Disordered" evidence="2">
    <location>
        <begin position="688"/>
        <end position="722"/>
    </location>
</feature>
<feature type="compositionally biased region" description="Basic and acidic residues" evidence="2">
    <location>
        <begin position="705"/>
        <end position="719"/>
    </location>
</feature>
<evidence type="ECO:0000256" key="1">
    <source>
        <dbReference type="ARBA" id="ARBA00023125"/>
    </source>
</evidence>
<feature type="region of interest" description="Disordered" evidence="2">
    <location>
        <begin position="924"/>
        <end position="945"/>
    </location>
</feature>
<comment type="caution">
    <text evidence="4">The sequence shown here is derived from an EMBL/GenBank/DDBJ whole genome shotgun (WGS) entry which is preliminary data.</text>
</comment>
<sequence length="945" mass="106179">MISQDEDRQKLIRDVQCLTFDAVLIHNSFSEIDEELSLIAAETLSFFDPHLFFRQHVLQFQTDLRGYHQQYRDLLWKSREVAGEASAMLEDFVQNSVPLIRDEKVDIEEKVLLFKIAIDTIPAHEAAAQHATDAFERLYTDLQSALNVWTKLHAQSIQNLSNRENRMGELLRDLVHRVQSKSLGPAREGLNTGRYKNVSQAAREEHVARNTLDGRYHGTHAPRAEAYDSHRLLKVAEEQAILDWMELNATQGRPLNASQLRAYVRELTGKSPGKNWCDRFVARYSDVLVKAKATGLDPTRGKNFNKPTIQHYFEQLAKLEEQYGEIPPNQIWNMDEKGLQLGGGRKGGKTKHFFFRKKKCRYKIRSDNLELVTVIECISAAGEVAPTTFILTDGPYPDIRGVDNVGSVGISESGWTDRGHAASWISGVFLPYAYSQVTDRTKPVLLIVDGHDSHECLEIKGAIYHNLDGHIVIMLCFPSKCTHKVQPLDVVIFSHTQTQWKVRCDALMDVGKKVSRYNVIEEYMAIRDKCMPASLVQQAFAATGIYPRNPNVFTDEDFAPSQCFSVKAHAPSSYPDPVPSSDPAVPSDDEGGDDSNDDSEYHNSDSSDSDSGVDTEDDEGDVEIVDVECFGQFTWCTTMPVTLETSAASELEPSINQDLDVEMVDADSEEPRSWLVTLASDYAQNYNLDVDSDDSDSETADSDTDSEHTNSLEQHESAHVTRSVTRHTFSDHLSEDRFPDLPLDTLKRMSPDDMISHILNIQADRRSLRHALHQTEAMHQSASSHCTIALKQLEEEKTRLANATRKSTRGTGKIKARMVSGPALQTHFSEEEKQAAEKKAADKAKEDAKAAETAARDQRIVEGASSKVFDNALSSYTRKEDLITLARALKVTDTGKNPEIKKRIQEHLQEHPELTENPRFTALFRQGRRRPQPGVENVAPHVPPS</sequence>
<dbReference type="PANTHER" id="PTHR19303">
    <property type="entry name" value="TRANSPOSON"/>
    <property type="match status" value="1"/>
</dbReference>
<evidence type="ECO:0000313" key="5">
    <source>
        <dbReference type="Proteomes" id="UP000308730"/>
    </source>
</evidence>
<reference evidence="4 5" key="1">
    <citation type="submission" date="2019-02" db="EMBL/GenBank/DDBJ databases">
        <title>Genome sequencing of the rare red list fungi Antrodiella citrinella (Flaviporus citrinellus).</title>
        <authorList>
            <person name="Buettner E."/>
            <person name="Kellner H."/>
        </authorList>
    </citation>
    <scope>NUCLEOTIDE SEQUENCE [LARGE SCALE GENOMIC DNA]</scope>
    <source>
        <strain evidence="4 5">DSM 108506</strain>
    </source>
</reference>
<dbReference type="PROSITE" id="PS51253">
    <property type="entry name" value="HTH_CENPB"/>
    <property type="match status" value="1"/>
</dbReference>
<dbReference type="AlphaFoldDB" id="A0A4S4MS68"/>
<feature type="domain" description="HTH CENPB-type" evidence="3">
    <location>
        <begin position="225"/>
        <end position="290"/>
    </location>
</feature>
<name>A0A4S4MS68_9APHY</name>
<organism evidence="4 5">
    <name type="scientific">Antrodiella citrinella</name>
    <dbReference type="NCBI Taxonomy" id="2447956"/>
    <lineage>
        <taxon>Eukaryota</taxon>
        <taxon>Fungi</taxon>
        <taxon>Dikarya</taxon>
        <taxon>Basidiomycota</taxon>
        <taxon>Agaricomycotina</taxon>
        <taxon>Agaricomycetes</taxon>
        <taxon>Polyporales</taxon>
        <taxon>Steccherinaceae</taxon>
        <taxon>Antrodiella</taxon>
    </lineage>
</organism>
<dbReference type="OrthoDB" id="2740399at2759"/>
<protein>
    <recommendedName>
        <fullName evidence="3">HTH CENPB-type domain-containing protein</fullName>
    </recommendedName>
</protein>
<feature type="compositionally biased region" description="Basic and acidic residues" evidence="2">
    <location>
        <begin position="828"/>
        <end position="856"/>
    </location>
</feature>
<dbReference type="PANTHER" id="PTHR19303:SF74">
    <property type="entry name" value="POGO TRANSPOSABLE ELEMENT WITH KRAB DOMAIN"/>
    <property type="match status" value="1"/>
</dbReference>
<dbReference type="EMBL" id="SGPM01000149">
    <property type="protein sequence ID" value="THH28929.1"/>
    <property type="molecule type" value="Genomic_DNA"/>
</dbReference>
<evidence type="ECO:0000313" key="4">
    <source>
        <dbReference type="EMBL" id="THH28929.1"/>
    </source>
</evidence>
<dbReference type="InterPro" id="IPR050863">
    <property type="entry name" value="CenT-Element_Derived"/>
</dbReference>
<dbReference type="Pfam" id="PF03184">
    <property type="entry name" value="DDE_1"/>
    <property type="match status" value="1"/>
</dbReference>
<dbReference type="Pfam" id="PF03221">
    <property type="entry name" value="HTH_Tnp_Tc5"/>
    <property type="match status" value="1"/>
</dbReference>
<dbReference type="GO" id="GO:0005634">
    <property type="term" value="C:nucleus"/>
    <property type="evidence" value="ECO:0007669"/>
    <property type="project" value="TreeGrafter"/>
</dbReference>
<gene>
    <name evidence="4" type="ORF">EUX98_g5259</name>
</gene>
<accession>A0A4S4MS68</accession>
<proteinExistence type="predicted"/>
<dbReference type="Proteomes" id="UP000308730">
    <property type="component" value="Unassembled WGS sequence"/>
</dbReference>